<evidence type="ECO:0000313" key="6">
    <source>
        <dbReference type="Proteomes" id="UP001148313"/>
    </source>
</evidence>
<keyword evidence="1" id="KW-0805">Transcription regulation</keyword>
<dbReference type="PANTHER" id="PTHR44688:SF16">
    <property type="entry name" value="DNA-BINDING TRANSCRIPTIONAL ACTIVATOR DEVR_DOSR"/>
    <property type="match status" value="1"/>
</dbReference>
<feature type="domain" description="HTH luxR-type" evidence="4">
    <location>
        <begin position="566"/>
        <end position="631"/>
    </location>
</feature>
<dbReference type="RefSeq" id="WP_271088062.1">
    <property type="nucleotide sequence ID" value="NZ_JAPJZH010000002.1"/>
</dbReference>
<accession>A0ABT4VIJ0</accession>
<dbReference type="PROSITE" id="PS50043">
    <property type="entry name" value="HTH_LUXR_2"/>
    <property type="match status" value="1"/>
</dbReference>
<keyword evidence="3" id="KW-0804">Transcription</keyword>
<evidence type="ECO:0000259" key="4">
    <source>
        <dbReference type="PROSITE" id="PS50043"/>
    </source>
</evidence>
<dbReference type="InterPro" id="IPR000792">
    <property type="entry name" value="Tscrpt_reg_LuxR_C"/>
</dbReference>
<dbReference type="PANTHER" id="PTHR44688">
    <property type="entry name" value="DNA-BINDING TRANSCRIPTIONAL ACTIVATOR DEVR_DOSR"/>
    <property type="match status" value="1"/>
</dbReference>
<evidence type="ECO:0000256" key="2">
    <source>
        <dbReference type="ARBA" id="ARBA00023125"/>
    </source>
</evidence>
<dbReference type="PROSITE" id="PS00622">
    <property type="entry name" value="HTH_LUXR_1"/>
    <property type="match status" value="1"/>
</dbReference>
<dbReference type="SUPFAM" id="SSF46894">
    <property type="entry name" value="C-terminal effector domain of the bipartite response regulators"/>
    <property type="match status" value="1"/>
</dbReference>
<dbReference type="CDD" id="cd06170">
    <property type="entry name" value="LuxR_C_like"/>
    <property type="match status" value="1"/>
</dbReference>
<keyword evidence="2" id="KW-0238">DNA-binding</keyword>
<dbReference type="EMBL" id="JAPJZH010000002">
    <property type="protein sequence ID" value="MDA4844531.1"/>
    <property type="molecule type" value="Genomic_DNA"/>
</dbReference>
<dbReference type="InterPro" id="IPR016032">
    <property type="entry name" value="Sig_transdc_resp-reg_C-effctor"/>
</dbReference>
<reference evidence="5" key="1">
    <citation type="submission" date="2022-11" db="EMBL/GenBank/DDBJ databases">
        <title>Hoeflea poritis sp. nov., isolated from scleractinian coral Porites lutea.</title>
        <authorList>
            <person name="Zhang G."/>
            <person name="Wei Q."/>
            <person name="Cai L."/>
        </authorList>
    </citation>
    <scope>NUCLEOTIDE SEQUENCE</scope>
    <source>
        <strain evidence="5">E7-10</strain>
    </source>
</reference>
<sequence>MDTTVRDIARDLVLQLSDKERAYLAVLAESRDGVSAGSNPIAVALCEKLPACLELDRESGHLAFRTPLLRDAVGSALSGEIEGKQAQALYSRGEAVAAIELAQASGDHAQALEWFREQGNQFFMHLHGLDACFRVISNFPPDMQRNNATLVVALAMHALKSGSVNRARHILREHFGPEALDLQRVVGNPEHYSRDFRMFRLVMSIYEDYAIGNTVRDHMFELLGELDLDDHLNRGGIYNTMLEVCIQRQQMDAAEEMANRARHHYQKAKVPLLEFYIELHRAVFSLNRGVLPEVAAAVDAADAALSRVTFETPTDHRLLGLLKAVLAFEKGDAQQLVDYLNDEFDKFAYGELWPTITELALYYGSLAISGELGVAAARSFLDKWRIQEWRSRRFNFVITIRQVDVLQNHNRWHEAAELLTSVQSRINATWVESAEEALGLIDNTREIAIAFAWLRHLIRHAPRNAMRLRQVEQFQANPHINDRQRSTLWLWEAYLSRLQRDTTRARAQLTKVLEGAARMGVLTHLIGEKEILQKLMADKRIGPFVKAAPGAVEILRRLDGFHAGAGTKAVPGLTRQELRVLTLVAEGASNKFVARQMQLSEVTVKFHLGNIYRKMGCAKRSEAIAAARALNWVA</sequence>
<evidence type="ECO:0000256" key="3">
    <source>
        <dbReference type="ARBA" id="ARBA00023163"/>
    </source>
</evidence>
<organism evidence="5 6">
    <name type="scientific">Hoeflea poritis</name>
    <dbReference type="NCBI Taxonomy" id="2993659"/>
    <lineage>
        <taxon>Bacteria</taxon>
        <taxon>Pseudomonadati</taxon>
        <taxon>Pseudomonadota</taxon>
        <taxon>Alphaproteobacteria</taxon>
        <taxon>Hyphomicrobiales</taxon>
        <taxon>Rhizobiaceae</taxon>
        <taxon>Hoeflea</taxon>
    </lineage>
</organism>
<dbReference type="InterPro" id="IPR036388">
    <property type="entry name" value="WH-like_DNA-bd_sf"/>
</dbReference>
<gene>
    <name evidence="5" type="ORF">OOZ53_04180</name>
</gene>
<evidence type="ECO:0000256" key="1">
    <source>
        <dbReference type="ARBA" id="ARBA00023015"/>
    </source>
</evidence>
<keyword evidence="6" id="KW-1185">Reference proteome</keyword>
<dbReference type="SMART" id="SM00421">
    <property type="entry name" value="HTH_LUXR"/>
    <property type="match status" value="1"/>
</dbReference>
<dbReference type="Gene3D" id="1.10.10.10">
    <property type="entry name" value="Winged helix-like DNA-binding domain superfamily/Winged helix DNA-binding domain"/>
    <property type="match status" value="1"/>
</dbReference>
<protein>
    <submittedName>
        <fullName evidence="5">LuxR C-terminal-related transcriptional regulator</fullName>
    </submittedName>
</protein>
<proteinExistence type="predicted"/>
<dbReference type="PRINTS" id="PR00038">
    <property type="entry name" value="HTHLUXR"/>
</dbReference>
<evidence type="ECO:0000313" key="5">
    <source>
        <dbReference type="EMBL" id="MDA4844531.1"/>
    </source>
</evidence>
<dbReference type="Proteomes" id="UP001148313">
    <property type="component" value="Unassembled WGS sequence"/>
</dbReference>
<comment type="caution">
    <text evidence="5">The sequence shown here is derived from an EMBL/GenBank/DDBJ whole genome shotgun (WGS) entry which is preliminary data.</text>
</comment>
<dbReference type="Pfam" id="PF00196">
    <property type="entry name" value="GerE"/>
    <property type="match status" value="1"/>
</dbReference>
<name>A0ABT4VIJ0_9HYPH</name>